<protein>
    <submittedName>
        <fullName evidence="4">CBS domain-containing protein</fullName>
    </submittedName>
</protein>
<dbReference type="SUPFAM" id="SSF54631">
    <property type="entry name" value="CBS-domain pair"/>
    <property type="match status" value="1"/>
</dbReference>
<evidence type="ECO:0000313" key="5">
    <source>
        <dbReference type="Proteomes" id="UP000628840"/>
    </source>
</evidence>
<comment type="caution">
    <text evidence="4">The sequence shown here is derived from an EMBL/GenBank/DDBJ whole genome shotgun (WGS) entry which is preliminary data.</text>
</comment>
<sequence length="186" mass="20831">MRRFGPSHNYYYGLRRLVTMGLTARELMTTDVETVAPDDEIGEVLTKLSRRDFTGFPVVEGSELVGIVTEHDLVDIFQPSDRTLYVPFGFPPFLESLTYALDLSWDELDVELDLAKNAGKPIREVMTTDVRTVTPEATLDDVLGVLADEEEDVNRIPVVEDGHLVGIVTRQDVLRAVHRERTGDAA</sequence>
<dbReference type="InterPro" id="IPR046342">
    <property type="entry name" value="CBS_dom_sf"/>
</dbReference>
<evidence type="ECO:0000256" key="1">
    <source>
        <dbReference type="ARBA" id="ARBA00023122"/>
    </source>
</evidence>
<dbReference type="Proteomes" id="UP000628840">
    <property type="component" value="Unassembled WGS sequence"/>
</dbReference>
<dbReference type="Pfam" id="PF00571">
    <property type="entry name" value="CBS"/>
    <property type="match status" value="2"/>
</dbReference>
<feature type="domain" description="CBS" evidence="3">
    <location>
        <begin position="126"/>
        <end position="185"/>
    </location>
</feature>
<accession>A0A830F775</accession>
<dbReference type="AlphaFoldDB" id="A0A830F775"/>
<evidence type="ECO:0000259" key="3">
    <source>
        <dbReference type="PROSITE" id="PS51371"/>
    </source>
</evidence>
<dbReference type="PANTHER" id="PTHR43080">
    <property type="entry name" value="CBS DOMAIN-CONTAINING PROTEIN CBSX3, MITOCHONDRIAL"/>
    <property type="match status" value="1"/>
</dbReference>
<dbReference type="EMBL" id="BMPF01000001">
    <property type="protein sequence ID" value="GGL26612.1"/>
    <property type="molecule type" value="Genomic_DNA"/>
</dbReference>
<dbReference type="SMART" id="SM00116">
    <property type="entry name" value="CBS"/>
    <property type="match status" value="2"/>
</dbReference>
<dbReference type="Gene3D" id="3.10.580.10">
    <property type="entry name" value="CBS-domain"/>
    <property type="match status" value="1"/>
</dbReference>
<evidence type="ECO:0000313" key="4">
    <source>
        <dbReference type="EMBL" id="GGL26612.1"/>
    </source>
</evidence>
<keyword evidence="1 2" id="KW-0129">CBS domain</keyword>
<feature type="domain" description="CBS" evidence="3">
    <location>
        <begin position="28"/>
        <end position="84"/>
    </location>
</feature>
<organism evidence="4 5">
    <name type="scientific">Halarchaeum grantii</name>
    <dbReference type="NCBI Taxonomy" id="1193105"/>
    <lineage>
        <taxon>Archaea</taxon>
        <taxon>Methanobacteriati</taxon>
        <taxon>Methanobacteriota</taxon>
        <taxon>Stenosarchaea group</taxon>
        <taxon>Halobacteria</taxon>
        <taxon>Halobacteriales</taxon>
        <taxon>Halobacteriaceae</taxon>
    </lineage>
</organism>
<dbReference type="PANTHER" id="PTHR43080:SF2">
    <property type="entry name" value="CBS DOMAIN-CONTAINING PROTEIN"/>
    <property type="match status" value="1"/>
</dbReference>
<evidence type="ECO:0000256" key="2">
    <source>
        <dbReference type="PROSITE-ProRule" id="PRU00703"/>
    </source>
</evidence>
<proteinExistence type="predicted"/>
<reference evidence="4 5" key="1">
    <citation type="journal article" date="2019" name="Int. J. Syst. Evol. Microbiol.">
        <title>The Global Catalogue of Microorganisms (GCM) 10K type strain sequencing project: providing services to taxonomists for standard genome sequencing and annotation.</title>
        <authorList>
            <consortium name="The Broad Institute Genomics Platform"/>
            <consortium name="The Broad Institute Genome Sequencing Center for Infectious Disease"/>
            <person name="Wu L."/>
            <person name="Ma J."/>
        </authorList>
    </citation>
    <scope>NUCLEOTIDE SEQUENCE [LARGE SCALE GENOMIC DNA]</scope>
    <source>
        <strain evidence="4 5">JCM 19585</strain>
    </source>
</reference>
<dbReference type="PROSITE" id="PS51371">
    <property type="entry name" value="CBS"/>
    <property type="match status" value="2"/>
</dbReference>
<dbReference type="InterPro" id="IPR000644">
    <property type="entry name" value="CBS_dom"/>
</dbReference>
<gene>
    <name evidence="4" type="ORF">GCM10009037_07830</name>
</gene>
<dbReference type="InterPro" id="IPR051257">
    <property type="entry name" value="Diverse_CBS-Domain"/>
</dbReference>
<keyword evidence="5" id="KW-1185">Reference proteome</keyword>
<name>A0A830F775_9EURY</name>